<dbReference type="SUPFAM" id="SSF54001">
    <property type="entry name" value="Cysteine proteinases"/>
    <property type="match status" value="1"/>
</dbReference>
<dbReference type="OrthoDB" id="268518at2759"/>
<dbReference type="SMART" id="SM00230">
    <property type="entry name" value="CysPc"/>
    <property type="match status" value="1"/>
</dbReference>
<dbReference type="AlphaFoldDB" id="G0R4Q2"/>
<keyword evidence="4" id="KW-0788">Thiol protease</keyword>
<dbReference type="Pfam" id="PF00648">
    <property type="entry name" value="Peptidase_C2"/>
    <property type="match status" value="1"/>
</dbReference>
<dbReference type="InterPro" id="IPR022684">
    <property type="entry name" value="Calpain_cysteine_protease"/>
</dbReference>
<dbReference type="PANTHER" id="PTHR10183">
    <property type="entry name" value="CALPAIN"/>
    <property type="match status" value="1"/>
</dbReference>
<evidence type="ECO:0000256" key="4">
    <source>
        <dbReference type="ARBA" id="ARBA00022807"/>
    </source>
</evidence>
<evidence type="ECO:0000256" key="6">
    <source>
        <dbReference type="PROSITE-ProRule" id="PRU00239"/>
    </source>
</evidence>
<sequence>MGNCYFLASLSAIAENPNRIKKLFTQENNELSYNKEFGVYNIKICVQGQWKNVIVDEFFPCITKQRGPAFTRGNDGEIWVLLLEKAWAKVNGSYSEIEKGLTRECLHDFTGAPVLQLWLDDSSNHDYVWHELLRAEKNNYVMTCGSGDGKSLADYQKVGILKGQPYSLLGAYEINVEGKETRILKLRNPWQVVEWRGKYSDNDANFMKLTHQQKQLMGTKENADGSLSYIEGTQKRDREVWTAQPQDQELEAGVYYIYTKIDWNQSEIQDFVISTYGVNNTILTEITKYECPEFLRNIYIDHARNVSKKSKKLMHNKNAWVLLEQTDDGYFYLAIQNSTDQPMQCEFKFSKLEGLKLRKPFTGKISNFTVPSNNFEVVLIKVLDYNDLQGIQIKQSIIFKSKDQN</sequence>
<protein>
    <recommendedName>
        <fullName evidence="7">Calpain catalytic domain-containing protein</fullName>
    </recommendedName>
</protein>
<evidence type="ECO:0000256" key="1">
    <source>
        <dbReference type="ARBA" id="ARBA00007623"/>
    </source>
</evidence>
<keyword evidence="3" id="KW-0378">Hydrolase</keyword>
<feature type="domain" description="Calpain catalytic" evidence="7">
    <location>
        <begin position="1"/>
        <end position="227"/>
    </location>
</feature>
<gene>
    <name evidence="8" type="ORF">IMG5_194210</name>
</gene>
<dbReference type="GO" id="GO:0006508">
    <property type="term" value="P:proteolysis"/>
    <property type="evidence" value="ECO:0007669"/>
    <property type="project" value="UniProtKB-KW"/>
</dbReference>
<evidence type="ECO:0000259" key="7">
    <source>
        <dbReference type="PROSITE" id="PS50203"/>
    </source>
</evidence>
<organism evidence="8 9">
    <name type="scientific">Ichthyophthirius multifiliis</name>
    <name type="common">White spot disease agent</name>
    <name type="synonym">Ich</name>
    <dbReference type="NCBI Taxonomy" id="5932"/>
    <lineage>
        <taxon>Eukaryota</taxon>
        <taxon>Sar</taxon>
        <taxon>Alveolata</taxon>
        <taxon>Ciliophora</taxon>
        <taxon>Intramacronucleata</taxon>
        <taxon>Oligohymenophorea</taxon>
        <taxon>Hymenostomatida</taxon>
        <taxon>Ophryoglenina</taxon>
        <taxon>Ichthyophthirius</taxon>
    </lineage>
</organism>
<dbReference type="InterPro" id="IPR038765">
    <property type="entry name" value="Papain-like_cys_pep_sf"/>
</dbReference>
<dbReference type="PANTHER" id="PTHR10183:SF379">
    <property type="entry name" value="CALPAIN-5"/>
    <property type="match status" value="1"/>
</dbReference>
<evidence type="ECO:0000256" key="5">
    <source>
        <dbReference type="PIRSR" id="PIRSR622684-1"/>
    </source>
</evidence>
<evidence type="ECO:0000256" key="2">
    <source>
        <dbReference type="ARBA" id="ARBA00022670"/>
    </source>
</evidence>
<feature type="active site" evidence="5">
    <location>
        <position position="4"/>
    </location>
</feature>
<dbReference type="GeneID" id="14903620"/>
<name>G0R4Q2_ICHMU</name>
<dbReference type="eggNOG" id="KOG0045">
    <property type="taxonomic scope" value="Eukaryota"/>
</dbReference>
<evidence type="ECO:0000256" key="3">
    <source>
        <dbReference type="ARBA" id="ARBA00022801"/>
    </source>
</evidence>
<keyword evidence="2" id="KW-0645">Protease</keyword>
<proteinExistence type="inferred from homology"/>
<dbReference type="PRINTS" id="PR00704">
    <property type="entry name" value="CALPAIN"/>
</dbReference>
<feature type="active site" evidence="5">
    <location>
        <position position="188"/>
    </location>
</feature>
<evidence type="ECO:0000313" key="9">
    <source>
        <dbReference type="Proteomes" id="UP000008983"/>
    </source>
</evidence>
<dbReference type="Proteomes" id="UP000008983">
    <property type="component" value="Unassembled WGS sequence"/>
</dbReference>
<dbReference type="STRING" id="857967.G0R4Q2"/>
<dbReference type="RefSeq" id="XP_004025010.1">
    <property type="nucleotide sequence ID" value="XM_004024961.1"/>
</dbReference>
<accession>G0R4Q2</accession>
<comment type="similarity">
    <text evidence="1">Belongs to the peptidase C2 family.</text>
</comment>
<keyword evidence="9" id="KW-1185">Reference proteome</keyword>
<comment type="caution">
    <text evidence="6">Lacks conserved residue(s) required for the propagation of feature annotation.</text>
</comment>
<reference evidence="8 9" key="1">
    <citation type="submission" date="2011-07" db="EMBL/GenBank/DDBJ databases">
        <authorList>
            <person name="Coyne R."/>
            <person name="Brami D."/>
            <person name="Johnson J."/>
            <person name="Hostetler J."/>
            <person name="Hannick L."/>
            <person name="Clark T."/>
            <person name="Cassidy-Hanley D."/>
            <person name="Inman J."/>
        </authorList>
    </citation>
    <scope>NUCLEOTIDE SEQUENCE [LARGE SCALE GENOMIC DNA]</scope>
    <source>
        <strain evidence="8 9">G5</strain>
    </source>
</reference>
<dbReference type="GO" id="GO:0004198">
    <property type="term" value="F:calcium-dependent cysteine-type endopeptidase activity"/>
    <property type="evidence" value="ECO:0007669"/>
    <property type="project" value="InterPro"/>
</dbReference>
<evidence type="ECO:0000313" key="8">
    <source>
        <dbReference type="EMBL" id="EGR27558.1"/>
    </source>
</evidence>
<dbReference type="InterPro" id="IPR001300">
    <property type="entry name" value="Peptidase_C2_calpain_cat"/>
</dbReference>
<dbReference type="PROSITE" id="PS50203">
    <property type="entry name" value="CALPAIN_CAT"/>
    <property type="match status" value="1"/>
</dbReference>
<dbReference type="EMBL" id="GL984353">
    <property type="protein sequence ID" value="EGR27558.1"/>
    <property type="molecule type" value="Genomic_DNA"/>
</dbReference>
<dbReference type="Gene3D" id="3.90.70.10">
    <property type="entry name" value="Cysteine proteinases"/>
    <property type="match status" value="1"/>
</dbReference>
<dbReference type="InParanoid" id="G0R4Q2"/>